<feature type="compositionally biased region" description="Pro residues" evidence="1">
    <location>
        <begin position="31"/>
        <end position="45"/>
    </location>
</feature>
<gene>
    <name evidence="2" type="ORF">EYF80_060655</name>
</gene>
<accession>A0A4Z2EJT9</accession>
<keyword evidence="3" id="KW-1185">Reference proteome</keyword>
<evidence type="ECO:0000313" key="3">
    <source>
        <dbReference type="Proteomes" id="UP000314294"/>
    </source>
</evidence>
<feature type="region of interest" description="Disordered" evidence="1">
    <location>
        <begin position="1"/>
        <end position="65"/>
    </location>
</feature>
<organism evidence="2 3">
    <name type="scientific">Liparis tanakae</name>
    <name type="common">Tanaka's snailfish</name>
    <dbReference type="NCBI Taxonomy" id="230148"/>
    <lineage>
        <taxon>Eukaryota</taxon>
        <taxon>Metazoa</taxon>
        <taxon>Chordata</taxon>
        <taxon>Craniata</taxon>
        <taxon>Vertebrata</taxon>
        <taxon>Euteleostomi</taxon>
        <taxon>Actinopterygii</taxon>
        <taxon>Neopterygii</taxon>
        <taxon>Teleostei</taxon>
        <taxon>Neoteleostei</taxon>
        <taxon>Acanthomorphata</taxon>
        <taxon>Eupercaria</taxon>
        <taxon>Perciformes</taxon>
        <taxon>Cottioidei</taxon>
        <taxon>Cottales</taxon>
        <taxon>Liparidae</taxon>
        <taxon>Liparis</taxon>
    </lineage>
</organism>
<dbReference type="EMBL" id="SRLO01005944">
    <property type="protein sequence ID" value="TNN29197.1"/>
    <property type="molecule type" value="Genomic_DNA"/>
</dbReference>
<reference evidence="2 3" key="1">
    <citation type="submission" date="2019-03" db="EMBL/GenBank/DDBJ databases">
        <title>First draft genome of Liparis tanakae, snailfish: a comprehensive survey of snailfish specific genes.</title>
        <authorList>
            <person name="Kim W."/>
            <person name="Song I."/>
            <person name="Jeong J.-H."/>
            <person name="Kim D."/>
            <person name="Kim S."/>
            <person name="Ryu S."/>
            <person name="Song J.Y."/>
            <person name="Lee S.K."/>
        </authorList>
    </citation>
    <scope>NUCLEOTIDE SEQUENCE [LARGE SCALE GENOMIC DNA]</scope>
    <source>
        <tissue evidence="2">Muscle</tissue>
    </source>
</reference>
<protein>
    <submittedName>
        <fullName evidence="2">Uncharacterized protein</fullName>
    </submittedName>
</protein>
<evidence type="ECO:0000256" key="1">
    <source>
        <dbReference type="SAM" id="MobiDB-lite"/>
    </source>
</evidence>
<sequence>MEGALPAGRVERLEPLLPPRETLWLQAGPGDPDPAGPPVPVPPRRPLPRDLGDPPVPREEEEVSR</sequence>
<comment type="caution">
    <text evidence="2">The sequence shown here is derived from an EMBL/GenBank/DDBJ whole genome shotgun (WGS) entry which is preliminary data.</text>
</comment>
<dbReference type="AlphaFoldDB" id="A0A4Z2EJT9"/>
<feature type="compositionally biased region" description="Basic and acidic residues" evidence="1">
    <location>
        <begin position="47"/>
        <end position="65"/>
    </location>
</feature>
<name>A0A4Z2EJT9_9TELE</name>
<proteinExistence type="predicted"/>
<dbReference type="Proteomes" id="UP000314294">
    <property type="component" value="Unassembled WGS sequence"/>
</dbReference>
<evidence type="ECO:0000313" key="2">
    <source>
        <dbReference type="EMBL" id="TNN29197.1"/>
    </source>
</evidence>